<name>A0ABQ2ELN0_9GAMM</name>
<gene>
    <name evidence="3" type="ORF">GCM10011394_23380</name>
</gene>
<sequence>MADPVIGIREDTCLPLRILLVAYEFPPSPSPQSLRWAYLSGRLAELGHEVHVMAPDIGGSGRGLPELGPGVRVHRLAPGPVRGLLARLERRRPLGQDSGEGSAGSAPDAGIDDAEDAFAHAGPVEPPRLNWKGQLLKRFQDGVSWLLFPDLRGEWARPALRALPGIVDLVRPDVVVTSHEPATTLQLGLAAKAGGACWVADLGDPVLAAYTPRRWRRRAAGLERRVLREADHVMVTTAGTRDLLRQRHGGEVPITVVSQGFDDLSAAPPQQGAPSGGVSPFELVYSGSFYAFRDPRALIEGVLQVDGVRLNIASGNVPDWLPALSAGQPGRLRLLGRVPHRRLLELQRRAGVLVNIANADPAQIPGKVYEYFGACRPVLHLQAEQGDAVSGLLGELRRGVACAGDAEAVSSTVSKLAGLARAGMLDQGFDLGLAPVAGWGWTALAERVERVLLEAAGRASKVKAGAGAGATITGSILGIRRHNDG</sequence>
<organism evidence="3 4">
    <name type="scientific">Luteimonas terricola</name>
    <dbReference type="NCBI Taxonomy" id="645597"/>
    <lineage>
        <taxon>Bacteria</taxon>
        <taxon>Pseudomonadati</taxon>
        <taxon>Pseudomonadota</taxon>
        <taxon>Gammaproteobacteria</taxon>
        <taxon>Lysobacterales</taxon>
        <taxon>Lysobacteraceae</taxon>
        <taxon>Luteimonas</taxon>
    </lineage>
</organism>
<accession>A0ABQ2ELN0</accession>
<proteinExistence type="predicted"/>
<feature type="region of interest" description="Disordered" evidence="1">
    <location>
        <begin position="92"/>
        <end position="112"/>
    </location>
</feature>
<protein>
    <recommendedName>
        <fullName evidence="2">Glycosyltransferase subfamily 4-like N-terminal domain-containing protein</fullName>
    </recommendedName>
</protein>
<dbReference type="InterPro" id="IPR028098">
    <property type="entry name" value="Glyco_trans_4-like_N"/>
</dbReference>
<evidence type="ECO:0000256" key="1">
    <source>
        <dbReference type="SAM" id="MobiDB-lite"/>
    </source>
</evidence>
<comment type="caution">
    <text evidence="3">The sequence shown here is derived from an EMBL/GenBank/DDBJ whole genome shotgun (WGS) entry which is preliminary data.</text>
</comment>
<dbReference type="Proteomes" id="UP000599009">
    <property type="component" value="Unassembled WGS sequence"/>
</dbReference>
<dbReference type="Pfam" id="PF13579">
    <property type="entry name" value="Glyco_trans_4_4"/>
    <property type="match status" value="1"/>
</dbReference>
<evidence type="ECO:0000259" key="2">
    <source>
        <dbReference type="Pfam" id="PF13579"/>
    </source>
</evidence>
<feature type="domain" description="Glycosyltransferase subfamily 4-like N-terminal" evidence="2">
    <location>
        <begin position="142"/>
        <end position="258"/>
    </location>
</feature>
<dbReference type="SUPFAM" id="SSF53756">
    <property type="entry name" value="UDP-Glycosyltransferase/glycogen phosphorylase"/>
    <property type="match status" value="1"/>
</dbReference>
<dbReference type="Gene3D" id="3.40.50.2000">
    <property type="entry name" value="Glycogen Phosphorylase B"/>
    <property type="match status" value="2"/>
</dbReference>
<keyword evidence="4" id="KW-1185">Reference proteome</keyword>
<evidence type="ECO:0000313" key="4">
    <source>
        <dbReference type="Proteomes" id="UP000599009"/>
    </source>
</evidence>
<dbReference type="EMBL" id="BMME01000001">
    <property type="protein sequence ID" value="GGK13452.1"/>
    <property type="molecule type" value="Genomic_DNA"/>
</dbReference>
<reference evidence="4" key="1">
    <citation type="journal article" date="2019" name="Int. J. Syst. Evol. Microbiol.">
        <title>The Global Catalogue of Microorganisms (GCM) 10K type strain sequencing project: providing services to taxonomists for standard genome sequencing and annotation.</title>
        <authorList>
            <consortium name="The Broad Institute Genomics Platform"/>
            <consortium name="The Broad Institute Genome Sequencing Center for Infectious Disease"/>
            <person name="Wu L."/>
            <person name="Ma J."/>
        </authorList>
    </citation>
    <scope>NUCLEOTIDE SEQUENCE [LARGE SCALE GENOMIC DNA]</scope>
    <source>
        <strain evidence="4">CGMCC 1.8985</strain>
    </source>
</reference>
<evidence type="ECO:0000313" key="3">
    <source>
        <dbReference type="EMBL" id="GGK13452.1"/>
    </source>
</evidence>